<keyword evidence="2" id="KW-1133">Transmembrane helix</keyword>
<dbReference type="Pfam" id="PF08569">
    <property type="entry name" value="Mo25"/>
    <property type="match status" value="1"/>
</dbReference>
<evidence type="ECO:0000313" key="4">
    <source>
        <dbReference type="EMBL" id="KAK7436723.1"/>
    </source>
</evidence>
<proteinExistence type="inferred from homology"/>
<feature type="transmembrane region" description="Helical" evidence="2">
    <location>
        <begin position="18"/>
        <end position="37"/>
    </location>
</feature>
<comment type="similarity">
    <text evidence="1">Belongs to the Mo25 family.</text>
</comment>
<dbReference type="InterPro" id="IPR056119">
    <property type="entry name" value="DUF7702"/>
</dbReference>
<evidence type="ECO:0000259" key="3">
    <source>
        <dbReference type="Pfam" id="PF24800"/>
    </source>
</evidence>
<feature type="transmembrane region" description="Helical" evidence="2">
    <location>
        <begin position="46"/>
        <end position="67"/>
    </location>
</feature>
<evidence type="ECO:0000256" key="2">
    <source>
        <dbReference type="SAM" id="Phobius"/>
    </source>
</evidence>
<dbReference type="Proteomes" id="UP001498398">
    <property type="component" value="Unassembled WGS sequence"/>
</dbReference>
<feature type="transmembrane region" description="Helical" evidence="2">
    <location>
        <begin position="126"/>
        <end position="146"/>
    </location>
</feature>
<evidence type="ECO:0000313" key="5">
    <source>
        <dbReference type="Proteomes" id="UP001498398"/>
    </source>
</evidence>
<dbReference type="InterPro" id="IPR011989">
    <property type="entry name" value="ARM-like"/>
</dbReference>
<dbReference type="Gene3D" id="1.25.10.10">
    <property type="entry name" value="Leucine-rich Repeat Variant"/>
    <property type="match status" value="1"/>
</dbReference>
<sequence length="248" mass="27447">MATTTINFAKLVGQYDSLAAAIIFAILYVPLAVRFVFSLIRERTRILFVLTLFCLIRITSFTIRAVLVGSEGAGENEGLFIADQVLSSIGFVGLLLSAHGLVVNRLELDNSEPSSPISRITRNRRIFRLLTTTAAVLGIVGINYLTSTDASQRSTGETLKKVGIILFLVLTVNVVMCSRCATPSLLAYQANTGLQVFVANPKKPPQIENILRRNKDKLLVFLQNFHNDKEDEQFSDEKQFLIVQIKGL</sequence>
<comment type="caution">
    <text evidence="4">The sequence shown here is derived from an EMBL/GenBank/DDBJ whole genome shotgun (WGS) entry which is preliminary data.</text>
</comment>
<keyword evidence="5" id="KW-1185">Reference proteome</keyword>
<dbReference type="SUPFAM" id="SSF48371">
    <property type="entry name" value="ARM repeat"/>
    <property type="match status" value="1"/>
</dbReference>
<dbReference type="Pfam" id="PF24800">
    <property type="entry name" value="DUF7702"/>
    <property type="match status" value="1"/>
</dbReference>
<reference evidence="4 5" key="1">
    <citation type="submission" date="2024-01" db="EMBL/GenBank/DDBJ databases">
        <title>A draft genome for the cacao thread blight pathogen Marasmiellus scandens.</title>
        <authorList>
            <person name="Baruah I.K."/>
            <person name="Leung J."/>
            <person name="Bukari Y."/>
            <person name="Amoako-Attah I."/>
            <person name="Meinhardt L.W."/>
            <person name="Bailey B.A."/>
            <person name="Cohen S.P."/>
        </authorList>
    </citation>
    <scope>NUCLEOTIDE SEQUENCE [LARGE SCALE GENOMIC DNA]</scope>
    <source>
        <strain evidence="4 5">GH-19</strain>
    </source>
</reference>
<dbReference type="InterPro" id="IPR013878">
    <property type="entry name" value="Mo25"/>
</dbReference>
<dbReference type="InterPro" id="IPR016024">
    <property type="entry name" value="ARM-type_fold"/>
</dbReference>
<protein>
    <submittedName>
        <fullName evidence="4">Hym1p</fullName>
    </submittedName>
</protein>
<dbReference type="EMBL" id="JBANRG010000091">
    <property type="protein sequence ID" value="KAK7436723.1"/>
    <property type="molecule type" value="Genomic_DNA"/>
</dbReference>
<keyword evidence="2" id="KW-0812">Transmembrane</keyword>
<feature type="transmembrane region" description="Helical" evidence="2">
    <location>
        <begin position="87"/>
        <end position="106"/>
    </location>
</feature>
<gene>
    <name evidence="4" type="primary">HYM1_2</name>
    <name evidence="4" type="ORF">VKT23_018976</name>
</gene>
<dbReference type="PANTHER" id="PTHR42109">
    <property type="entry name" value="UNPLACED GENOMIC SCAFFOLD UM_SCAF_CONTIG_1.265, WHOLE GENOME SHOTGUN SEQUENCE"/>
    <property type="match status" value="1"/>
</dbReference>
<accession>A0ABR1IR22</accession>
<keyword evidence="2" id="KW-0472">Membrane</keyword>
<feature type="domain" description="DUF7702" evidence="3">
    <location>
        <begin position="21"/>
        <end position="182"/>
    </location>
</feature>
<name>A0ABR1IR22_9AGAR</name>
<feature type="transmembrane region" description="Helical" evidence="2">
    <location>
        <begin position="158"/>
        <end position="176"/>
    </location>
</feature>
<organism evidence="4 5">
    <name type="scientific">Marasmiellus scandens</name>
    <dbReference type="NCBI Taxonomy" id="2682957"/>
    <lineage>
        <taxon>Eukaryota</taxon>
        <taxon>Fungi</taxon>
        <taxon>Dikarya</taxon>
        <taxon>Basidiomycota</taxon>
        <taxon>Agaricomycotina</taxon>
        <taxon>Agaricomycetes</taxon>
        <taxon>Agaricomycetidae</taxon>
        <taxon>Agaricales</taxon>
        <taxon>Marasmiineae</taxon>
        <taxon>Omphalotaceae</taxon>
        <taxon>Marasmiellus</taxon>
    </lineage>
</organism>
<dbReference type="PANTHER" id="PTHR42109:SF2">
    <property type="entry name" value="INTEGRAL MEMBRANE PROTEIN"/>
    <property type="match status" value="1"/>
</dbReference>
<evidence type="ECO:0000256" key="1">
    <source>
        <dbReference type="ARBA" id="ARBA00011012"/>
    </source>
</evidence>